<dbReference type="Proteomes" id="UP000276260">
    <property type="component" value="Unassembled WGS sequence"/>
</dbReference>
<feature type="active site" evidence="3">
    <location>
        <position position="264"/>
    </location>
</feature>
<name>A0A3P3QIY2_9GAMM</name>
<dbReference type="PROSITE" id="PS00687">
    <property type="entry name" value="ALDEHYDE_DEHYDR_GLU"/>
    <property type="match status" value="1"/>
</dbReference>
<dbReference type="PANTHER" id="PTHR43353">
    <property type="entry name" value="SUCCINATE-SEMIALDEHYDE DEHYDROGENASE, MITOCHONDRIAL"/>
    <property type="match status" value="1"/>
</dbReference>
<dbReference type="InterPro" id="IPR016160">
    <property type="entry name" value="Ald_DH_CS_CYS"/>
</dbReference>
<feature type="domain" description="Aldehyde dehydrogenase" evidence="5">
    <location>
        <begin position="33"/>
        <end position="487"/>
    </location>
</feature>
<dbReference type="InterPro" id="IPR016163">
    <property type="entry name" value="Ald_DH_C"/>
</dbReference>
<dbReference type="InterPro" id="IPR016162">
    <property type="entry name" value="Ald_DH_N"/>
</dbReference>
<evidence type="ECO:0000256" key="4">
    <source>
        <dbReference type="RuleBase" id="RU003345"/>
    </source>
</evidence>
<keyword evidence="7" id="KW-1185">Reference proteome</keyword>
<evidence type="ECO:0000259" key="5">
    <source>
        <dbReference type="Pfam" id="PF00171"/>
    </source>
</evidence>
<dbReference type="PROSITE" id="PS00070">
    <property type="entry name" value="ALDEHYDE_DEHYDR_CYS"/>
    <property type="match status" value="1"/>
</dbReference>
<dbReference type="GO" id="GO:0009450">
    <property type="term" value="P:gamma-aminobutyric acid catabolic process"/>
    <property type="evidence" value="ECO:0007669"/>
    <property type="project" value="TreeGrafter"/>
</dbReference>
<evidence type="ECO:0000256" key="1">
    <source>
        <dbReference type="ARBA" id="ARBA00009986"/>
    </source>
</evidence>
<dbReference type="PANTHER" id="PTHR43353:SF5">
    <property type="entry name" value="SUCCINATE-SEMIALDEHYDE DEHYDROGENASE, MITOCHONDRIAL"/>
    <property type="match status" value="1"/>
</dbReference>
<dbReference type="Gene3D" id="3.40.309.10">
    <property type="entry name" value="Aldehyde Dehydrogenase, Chain A, domain 2"/>
    <property type="match status" value="1"/>
</dbReference>
<comment type="caution">
    <text evidence="6">The sequence shown here is derived from an EMBL/GenBank/DDBJ whole genome shotgun (WGS) entry which is preliminary data.</text>
</comment>
<dbReference type="GO" id="GO:0004777">
    <property type="term" value="F:succinate-semialdehyde dehydrogenase (NAD+) activity"/>
    <property type="evidence" value="ECO:0007669"/>
    <property type="project" value="TreeGrafter"/>
</dbReference>
<reference evidence="6 7" key="1">
    <citation type="submission" date="2018-11" db="EMBL/GenBank/DDBJ databases">
        <title>Draft genome analysis of Rheinheimera mesophila isolated from an industrial waste site.</title>
        <authorList>
            <person name="Yu Q."/>
            <person name="Qi Y."/>
            <person name="Zhang H."/>
            <person name="Lu Y."/>
            <person name="Pu J."/>
        </authorList>
    </citation>
    <scope>NUCLEOTIDE SEQUENCE [LARGE SCALE GENOMIC DNA]</scope>
    <source>
        <strain evidence="6 7">IITR13</strain>
    </source>
</reference>
<protein>
    <submittedName>
        <fullName evidence="6">NAD-dependent succinate-semialdehyde dehydrogenase</fullName>
    </submittedName>
</protein>
<gene>
    <name evidence="6" type="ORF">EIK76_09560</name>
</gene>
<dbReference type="InterPro" id="IPR016161">
    <property type="entry name" value="Ald_DH/histidinol_DH"/>
</dbReference>
<dbReference type="AlphaFoldDB" id="A0A3P3QIY2"/>
<accession>A0A3P3QIY2</accession>
<dbReference type="OrthoDB" id="9812625at2"/>
<dbReference type="SUPFAM" id="SSF53720">
    <property type="entry name" value="ALDH-like"/>
    <property type="match status" value="1"/>
</dbReference>
<keyword evidence="2 4" id="KW-0560">Oxidoreductase</keyword>
<evidence type="ECO:0000313" key="6">
    <source>
        <dbReference type="EMBL" id="RRJ21124.1"/>
    </source>
</evidence>
<dbReference type="InterPro" id="IPR029510">
    <property type="entry name" value="Ald_DH_CS_GLU"/>
</dbReference>
<organism evidence="6 7">
    <name type="scientific">Rheinheimera mesophila</name>
    <dbReference type="NCBI Taxonomy" id="1547515"/>
    <lineage>
        <taxon>Bacteria</taxon>
        <taxon>Pseudomonadati</taxon>
        <taxon>Pseudomonadota</taxon>
        <taxon>Gammaproteobacteria</taxon>
        <taxon>Chromatiales</taxon>
        <taxon>Chromatiaceae</taxon>
        <taxon>Rheinheimera</taxon>
    </lineage>
</organism>
<dbReference type="InterPro" id="IPR015590">
    <property type="entry name" value="Aldehyde_DH_dom"/>
</dbReference>
<dbReference type="EMBL" id="RRCF01000002">
    <property type="protein sequence ID" value="RRJ21124.1"/>
    <property type="molecule type" value="Genomic_DNA"/>
</dbReference>
<dbReference type="RefSeq" id="WP_046519938.1">
    <property type="nucleotide sequence ID" value="NZ_LAVS01000020.1"/>
</dbReference>
<comment type="similarity">
    <text evidence="1 4">Belongs to the aldehyde dehydrogenase family.</text>
</comment>
<evidence type="ECO:0000256" key="2">
    <source>
        <dbReference type="ARBA" id="ARBA00023002"/>
    </source>
</evidence>
<dbReference type="CDD" id="cd07103">
    <property type="entry name" value="ALDH_F5_SSADH_GabD"/>
    <property type="match status" value="1"/>
</dbReference>
<evidence type="ECO:0000313" key="7">
    <source>
        <dbReference type="Proteomes" id="UP000276260"/>
    </source>
</evidence>
<dbReference type="FunFam" id="3.40.309.10:FF:000004">
    <property type="entry name" value="Succinate-semialdehyde dehydrogenase I"/>
    <property type="match status" value="1"/>
</dbReference>
<dbReference type="FunFam" id="3.40.605.10:FF:000005">
    <property type="entry name" value="Succinate-semialdehyde dehydrogenase I"/>
    <property type="match status" value="1"/>
</dbReference>
<sequence>MTNQINSAFASLNDRALVHHSSYISGQFHPGRTGHFAVHNPADGSLLALVAEAGSTETEQAIAAAAAAFSAWSGATAAQRSALLMRWYQLMQQHQHDLARILTLEQGKPLTEAMGEINYGASFVSWFAEEAKRMNGDIIPAAATDQQILVLKQAIGVVAAITPWNFPNAMILRKAAAALAAGCTFVVKPSELTPLSALALAELATRAGIPAGVFNVVTGTDAKAIGQVLTKDSRVAKFSFTGSTPVGKTLLAQCASTVKKVSMELGGNAPFIVFDDADLASAVQGLLAAKFRNAGQTCVCVNRVFVQRPVYDAFLAQLIQATAPLKLANGLETGCQIGPLINQTAVDKIARLLDQALDQGAELLLGGAIDADLGPLFFQPTIITEVTPAMRISQTEIFGPVLCISLFDTEQEVIELANNTPTGLASYFYSRDIGRIFRVAKALHYGMIGINEASISNAAAPFGGVKESGLGREGSSYGLDDFTELKYLCLGGLG</sequence>
<dbReference type="Pfam" id="PF00171">
    <property type="entry name" value="Aldedh"/>
    <property type="match status" value="1"/>
</dbReference>
<dbReference type="InterPro" id="IPR050740">
    <property type="entry name" value="Aldehyde_DH_Superfamily"/>
</dbReference>
<dbReference type="Gene3D" id="3.40.605.10">
    <property type="entry name" value="Aldehyde Dehydrogenase, Chain A, domain 1"/>
    <property type="match status" value="1"/>
</dbReference>
<evidence type="ECO:0000256" key="3">
    <source>
        <dbReference type="PROSITE-ProRule" id="PRU10007"/>
    </source>
</evidence>
<proteinExistence type="inferred from homology"/>